<accession>A0A316GDM6</accession>
<sequence length="148" mass="16715">MQDTIEKSVWIDAKPDDVWQALADAGEFGTWFRARFDGPFEEDRVLGAEITSPGHEGLRFWVRPVVIDRPTRFAFDWPLDEKADDRDPSTALTTRVTWTLTEENGGTRVTVIESGFAALPLEVAERKRPDNEGGWEIQCANLKAHVEA</sequence>
<dbReference type="AlphaFoldDB" id="A0A316GDM6"/>
<feature type="domain" description="Activator of Hsp90 ATPase homologue 1/2-like C-terminal" evidence="2">
    <location>
        <begin position="12"/>
        <end position="147"/>
    </location>
</feature>
<dbReference type="SUPFAM" id="SSF55961">
    <property type="entry name" value="Bet v1-like"/>
    <property type="match status" value="1"/>
</dbReference>
<dbReference type="Gene3D" id="3.30.530.20">
    <property type="match status" value="1"/>
</dbReference>
<comment type="caution">
    <text evidence="3">The sequence shown here is derived from an EMBL/GenBank/DDBJ whole genome shotgun (WGS) entry which is preliminary data.</text>
</comment>
<dbReference type="RefSeq" id="WP_109757534.1">
    <property type="nucleotide sequence ID" value="NZ_CP034588.1"/>
</dbReference>
<comment type="similarity">
    <text evidence="1">Belongs to the AHA1 family.</text>
</comment>
<evidence type="ECO:0000313" key="4">
    <source>
        <dbReference type="Proteomes" id="UP000245390"/>
    </source>
</evidence>
<proteinExistence type="inferred from homology"/>
<dbReference type="EMBL" id="QGGV01000001">
    <property type="protein sequence ID" value="PWK58673.1"/>
    <property type="molecule type" value="Genomic_DNA"/>
</dbReference>
<dbReference type="InterPro" id="IPR023393">
    <property type="entry name" value="START-like_dom_sf"/>
</dbReference>
<name>A0A316GDM6_9RHOB</name>
<dbReference type="Proteomes" id="UP000245390">
    <property type="component" value="Unassembled WGS sequence"/>
</dbReference>
<dbReference type="Pfam" id="PF08327">
    <property type="entry name" value="AHSA1"/>
    <property type="match status" value="1"/>
</dbReference>
<dbReference type="KEGG" id="salo:EF888_03870"/>
<organism evidence="3 4">
    <name type="scientific">Silicimonas algicola</name>
    <dbReference type="NCBI Taxonomy" id="1826607"/>
    <lineage>
        <taxon>Bacteria</taxon>
        <taxon>Pseudomonadati</taxon>
        <taxon>Pseudomonadota</taxon>
        <taxon>Alphaproteobacteria</taxon>
        <taxon>Rhodobacterales</taxon>
        <taxon>Paracoccaceae</taxon>
    </lineage>
</organism>
<protein>
    <submittedName>
        <fullName evidence="3">Uncharacterized protein YndB with AHSA1/START domain</fullName>
    </submittedName>
</protein>
<evidence type="ECO:0000256" key="1">
    <source>
        <dbReference type="ARBA" id="ARBA00006817"/>
    </source>
</evidence>
<keyword evidence="4" id="KW-1185">Reference proteome</keyword>
<evidence type="ECO:0000259" key="2">
    <source>
        <dbReference type="Pfam" id="PF08327"/>
    </source>
</evidence>
<dbReference type="OrthoDB" id="9805228at2"/>
<reference evidence="3 4" key="1">
    <citation type="submission" date="2018-05" db="EMBL/GenBank/DDBJ databases">
        <title>Genomic Encyclopedia of Type Strains, Phase IV (KMG-IV): sequencing the most valuable type-strain genomes for metagenomic binning, comparative biology and taxonomic classification.</title>
        <authorList>
            <person name="Goeker M."/>
        </authorList>
    </citation>
    <scope>NUCLEOTIDE SEQUENCE [LARGE SCALE GENOMIC DNA]</scope>
    <source>
        <strain evidence="3 4">DSM 103371</strain>
    </source>
</reference>
<dbReference type="InterPro" id="IPR013538">
    <property type="entry name" value="ASHA1/2-like_C"/>
</dbReference>
<dbReference type="CDD" id="cd08898">
    <property type="entry name" value="SRPBCC_CalC_Aha1-like_5"/>
    <property type="match status" value="1"/>
</dbReference>
<gene>
    <name evidence="3" type="ORF">C8D95_101488</name>
</gene>
<evidence type="ECO:0000313" key="3">
    <source>
        <dbReference type="EMBL" id="PWK58673.1"/>
    </source>
</evidence>